<dbReference type="Gene3D" id="3.40.630.30">
    <property type="match status" value="1"/>
</dbReference>
<reference evidence="3" key="1">
    <citation type="submission" date="2016-10" db="EMBL/GenBank/DDBJ databases">
        <authorList>
            <person name="Varghese N."/>
            <person name="Submissions S."/>
        </authorList>
    </citation>
    <scope>NUCLEOTIDE SEQUENCE [LARGE SCALE GENOMIC DNA]</scope>
    <source>
        <strain evidence="3">DSM 4771</strain>
    </source>
</reference>
<dbReference type="Pfam" id="PF00583">
    <property type="entry name" value="Acetyltransf_1"/>
    <property type="match status" value="1"/>
</dbReference>
<dbReference type="InterPro" id="IPR016181">
    <property type="entry name" value="Acyl_CoA_acyltransferase"/>
</dbReference>
<dbReference type="RefSeq" id="WP_093194526.1">
    <property type="nucleotide sequence ID" value="NZ_FNEV01000010.1"/>
</dbReference>
<gene>
    <name evidence="2" type="ORF">SAMN04490247_2850</name>
</gene>
<protein>
    <submittedName>
        <fullName evidence="2">Acetyltransferase (GNAT) family protein</fullName>
    </submittedName>
</protein>
<dbReference type="EMBL" id="FNEV01000010">
    <property type="protein sequence ID" value="SDJ68583.1"/>
    <property type="molecule type" value="Genomic_DNA"/>
</dbReference>
<evidence type="ECO:0000259" key="1">
    <source>
        <dbReference type="PROSITE" id="PS51186"/>
    </source>
</evidence>
<dbReference type="CDD" id="cd04301">
    <property type="entry name" value="NAT_SF"/>
    <property type="match status" value="1"/>
</dbReference>
<dbReference type="PROSITE" id="PS51186">
    <property type="entry name" value="GNAT"/>
    <property type="match status" value="1"/>
</dbReference>
<dbReference type="InterPro" id="IPR000182">
    <property type="entry name" value="GNAT_dom"/>
</dbReference>
<proteinExistence type="predicted"/>
<keyword evidence="2" id="KW-0808">Transferase</keyword>
<name>A0A1G8VRR4_9BACI</name>
<dbReference type="STRING" id="86666.SAMN04490247_2850"/>
<dbReference type="OrthoDB" id="9796381at2"/>
<dbReference type="Proteomes" id="UP000199225">
    <property type="component" value="Unassembled WGS sequence"/>
</dbReference>
<keyword evidence="3" id="KW-1185">Reference proteome</keyword>
<evidence type="ECO:0000313" key="3">
    <source>
        <dbReference type="Proteomes" id="UP000199225"/>
    </source>
</evidence>
<organism evidence="2 3">
    <name type="scientific">Salimicrobium halophilum</name>
    <dbReference type="NCBI Taxonomy" id="86666"/>
    <lineage>
        <taxon>Bacteria</taxon>
        <taxon>Bacillati</taxon>
        <taxon>Bacillota</taxon>
        <taxon>Bacilli</taxon>
        <taxon>Bacillales</taxon>
        <taxon>Bacillaceae</taxon>
        <taxon>Salimicrobium</taxon>
    </lineage>
</organism>
<feature type="domain" description="N-acetyltransferase" evidence="1">
    <location>
        <begin position="1"/>
        <end position="167"/>
    </location>
</feature>
<evidence type="ECO:0000313" key="2">
    <source>
        <dbReference type="EMBL" id="SDJ68583.1"/>
    </source>
</evidence>
<dbReference type="GO" id="GO:0016747">
    <property type="term" value="F:acyltransferase activity, transferring groups other than amino-acyl groups"/>
    <property type="evidence" value="ECO:0007669"/>
    <property type="project" value="InterPro"/>
</dbReference>
<accession>A0A1G8VRR4</accession>
<sequence>MIFRKTKKEDIAEIMTIISDAQQKFRENDIDQWIDGYPDVVTIETDRDRGESYVLADEDTVVGTAAISSLEEKTYRTVHEGEWLSEDPYLVVHRLAVTDERKGEGLASVLLKKTEELAKAEQITSIKIDTHRKNGSMQRLLKKNGFTYCGINYLEDDSERFAYEKII</sequence>
<dbReference type="SUPFAM" id="SSF55729">
    <property type="entry name" value="Acyl-CoA N-acyltransferases (Nat)"/>
    <property type="match status" value="1"/>
</dbReference>
<dbReference type="AlphaFoldDB" id="A0A1G8VRR4"/>